<reference evidence="1 2" key="1">
    <citation type="journal article" date="2018" name="Mol. Biol. Evol.">
        <title>Broad Genomic Sampling Reveals a Smut Pathogenic Ancestry of the Fungal Clade Ustilaginomycotina.</title>
        <authorList>
            <person name="Kijpornyongpan T."/>
            <person name="Mondo S.J."/>
            <person name="Barry K."/>
            <person name="Sandor L."/>
            <person name="Lee J."/>
            <person name="Lipzen A."/>
            <person name="Pangilinan J."/>
            <person name="LaButti K."/>
            <person name="Hainaut M."/>
            <person name="Henrissat B."/>
            <person name="Grigoriev I.V."/>
            <person name="Spatafora J.W."/>
            <person name="Aime M.C."/>
        </authorList>
    </citation>
    <scope>NUCLEOTIDE SEQUENCE [LARGE SCALE GENOMIC DNA]</scope>
    <source>
        <strain evidence="1 2">MCA 3645</strain>
    </source>
</reference>
<gene>
    <name evidence="1" type="ORF">BCV70DRAFT_223941</name>
</gene>
<accession>A0A317XQA8</accession>
<dbReference type="Proteomes" id="UP000246740">
    <property type="component" value="Unassembled WGS sequence"/>
</dbReference>
<keyword evidence="2" id="KW-1185">Reference proteome</keyword>
<protein>
    <submittedName>
        <fullName evidence="1">Uncharacterized protein</fullName>
    </submittedName>
</protein>
<proteinExistence type="predicted"/>
<name>A0A317XQA8_9BASI</name>
<dbReference type="EMBL" id="KZ819195">
    <property type="protein sequence ID" value="PWY99528.1"/>
    <property type="molecule type" value="Genomic_DNA"/>
</dbReference>
<feature type="non-terminal residue" evidence="1">
    <location>
        <position position="1"/>
    </location>
</feature>
<sequence>LTLKAVSDATRPGPYLFDPYLCPSRSQYLLQAFSKMFPKYGSVASVFAIAFLLTRSTANIVPVEKLEEPIAIFVKEGSETYASMLESLNRLMPDSTMKVMRTNFCLLLGSLLNYGASSSMENTGKTGFVQAKDWNRFWYKAAPEYQIREHNRPSAYERWFDDMGREARTKLYNERMQYQQFLREQANAAESSSEGSIDDMIAAMSAHHLA</sequence>
<dbReference type="AlphaFoldDB" id="A0A317XQA8"/>
<dbReference type="InParanoid" id="A0A317XQA8"/>
<evidence type="ECO:0000313" key="2">
    <source>
        <dbReference type="Proteomes" id="UP000246740"/>
    </source>
</evidence>
<evidence type="ECO:0000313" key="1">
    <source>
        <dbReference type="EMBL" id="PWY99528.1"/>
    </source>
</evidence>
<organism evidence="1 2">
    <name type="scientific">Testicularia cyperi</name>
    <dbReference type="NCBI Taxonomy" id="1882483"/>
    <lineage>
        <taxon>Eukaryota</taxon>
        <taxon>Fungi</taxon>
        <taxon>Dikarya</taxon>
        <taxon>Basidiomycota</taxon>
        <taxon>Ustilaginomycotina</taxon>
        <taxon>Ustilaginomycetes</taxon>
        <taxon>Ustilaginales</taxon>
        <taxon>Anthracoideaceae</taxon>
        <taxon>Testicularia</taxon>
    </lineage>
</organism>